<evidence type="ECO:0000313" key="3">
    <source>
        <dbReference type="Proteomes" id="UP000198650"/>
    </source>
</evidence>
<keyword evidence="3" id="KW-1185">Reference proteome</keyword>
<accession>A0A1I0TF06</accession>
<dbReference type="Proteomes" id="UP000198650">
    <property type="component" value="Unassembled WGS sequence"/>
</dbReference>
<organism evidence="2 3">
    <name type="scientific">Parageobacillus thermantarcticus</name>
    <dbReference type="NCBI Taxonomy" id="186116"/>
    <lineage>
        <taxon>Bacteria</taxon>
        <taxon>Bacillati</taxon>
        <taxon>Bacillota</taxon>
        <taxon>Bacilli</taxon>
        <taxon>Bacillales</taxon>
        <taxon>Anoxybacillaceae</taxon>
        <taxon>Parageobacillus</taxon>
    </lineage>
</organism>
<gene>
    <name evidence="2" type="ORF">SAMN05192569_102440</name>
</gene>
<keyword evidence="1" id="KW-0812">Transmembrane</keyword>
<dbReference type="AlphaFoldDB" id="A0A1I0TF06"/>
<evidence type="ECO:0000313" key="2">
    <source>
        <dbReference type="EMBL" id="SFA50143.1"/>
    </source>
</evidence>
<feature type="transmembrane region" description="Helical" evidence="1">
    <location>
        <begin position="38"/>
        <end position="59"/>
    </location>
</feature>
<sequence length="69" mass="7742">MMYGKILAVCWENKYPLKKMIRFSLDGITSFSYKPLKLASLLGFFLSASSLLGIITSYLKLFTHSMVAG</sequence>
<reference evidence="3" key="1">
    <citation type="submission" date="2016-10" db="EMBL/GenBank/DDBJ databases">
        <authorList>
            <person name="Varghese N."/>
            <person name="Submissions S."/>
        </authorList>
    </citation>
    <scope>NUCLEOTIDE SEQUENCE [LARGE SCALE GENOMIC DNA]</scope>
    <source>
        <strain evidence="3">M1</strain>
    </source>
</reference>
<dbReference type="GO" id="GO:0016757">
    <property type="term" value="F:glycosyltransferase activity"/>
    <property type="evidence" value="ECO:0007669"/>
    <property type="project" value="UniProtKB-KW"/>
</dbReference>
<evidence type="ECO:0000256" key="1">
    <source>
        <dbReference type="SAM" id="Phobius"/>
    </source>
</evidence>
<dbReference type="EMBL" id="FOJS01000024">
    <property type="protein sequence ID" value="SFA50143.1"/>
    <property type="molecule type" value="Genomic_DNA"/>
</dbReference>
<keyword evidence="2" id="KW-0328">Glycosyltransferase</keyword>
<keyword evidence="2" id="KW-0808">Transferase</keyword>
<name>A0A1I0TF06_9BACL</name>
<keyword evidence="1" id="KW-1133">Transmembrane helix</keyword>
<proteinExistence type="predicted"/>
<protein>
    <submittedName>
        <fullName evidence="2">Dolichol-phosphate mannosyltransferase</fullName>
    </submittedName>
</protein>
<dbReference type="STRING" id="186116.SAMN05192569_102440"/>
<keyword evidence="1" id="KW-0472">Membrane</keyword>